<proteinExistence type="predicted"/>
<comment type="caution">
    <text evidence="6">The sequence shown here is derived from an EMBL/GenBank/DDBJ whole genome shotgun (WGS) entry which is preliminary data.</text>
</comment>
<accession>A0A922HZX1</accession>
<evidence type="ECO:0000313" key="5">
    <source>
        <dbReference type="EMBL" id="KAH7646124.1"/>
    </source>
</evidence>
<feature type="compositionally biased region" description="Acidic residues" evidence="4">
    <location>
        <begin position="106"/>
        <end position="124"/>
    </location>
</feature>
<dbReference type="PANTHER" id="PTHR14396">
    <property type="entry name" value="CLASPIN"/>
    <property type="match status" value="1"/>
</dbReference>
<sequence>MSDIRTLLMNARQNVPPLNKTIAKEKPKEIILIGSKKNSIIKQFVSSRKKDESLEKEEKCRSTECWQKIREKMLIEMEQKRNLEWEQENLNKRLEDEKLNEDVEEELTLTDDDDNQDDTDNESVESDKEKNEEEKAYDDVDSVEYNDGIHSIDDDELDHESQEQKISENIPLDNQKTDKDDIDNDECLFRLRKYKRLPIIDDEDEENHEEKKKNENGENFDTFSEIDPHIYSGHFDYQEDDIGKYVSQNLPLTPFETVDLQNHNHNNNHFDSQMLMELCSGRFNDGNDDDENEHLESTKKKPKALKIKDFLEDEAELSGDEDEISSDESDDENDQEFVENLIEDDGLPHDDELKEQVEKIHNKNMLDEDKRQMMILKEYFFEDGDLYDDGHNRRKKFKWTLNRDENDPLDFINTVDDSNSENGDSINEEDDHDSQNFQEVVRLKRTIEQVSEDDPSERTDNNVKKMRMIKLNSMKFLTSNRKKNQSSLTSFIIRDQRLKEVMKNSDESLKTKRTKTNDSISIFDIINQS</sequence>
<dbReference type="GO" id="GO:0010997">
    <property type="term" value="F:anaphase-promoting complex binding"/>
    <property type="evidence" value="ECO:0007669"/>
    <property type="project" value="TreeGrafter"/>
</dbReference>
<feature type="region of interest" description="Disordered" evidence="4">
    <location>
        <begin position="314"/>
        <end position="335"/>
    </location>
</feature>
<keyword evidence="7" id="KW-1185">Reference proteome</keyword>
<comment type="subcellular location">
    <subcellularLocation>
        <location evidence="1">Nucleus</location>
    </subcellularLocation>
</comment>
<reference evidence="6" key="1">
    <citation type="submission" date="2013-05" db="EMBL/GenBank/DDBJ databases">
        <authorList>
            <person name="Yim A.K.Y."/>
            <person name="Chan T.F."/>
            <person name="Ji K.M."/>
            <person name="Liu X.Y."/>
            <person name="Zhou J.W."/>
            <person name="Li R.Q."/>
            <person name="Yang K.Y."/>
            <person name="Li J."/>
            <person name="Li M."/>
            <person name="Law P.T.W."/>
            <person name="Wu Y.L."/>
            <person name="Cai Z.L."/>
            <person name="Qin H."/>
            <person name="Bao Y."/>
            <person name="Leung R.K.K."/>
            <person name="Ng P.K.S."/>
            <person name="Zou J."/>
            <person name="Zhong X.J."/>
            <person name="Ran P.X."/>
            <person name="Zhong N.S."/>
            <person name="Liu Z.G."/>
            <person name="Tsui S.K.W."/>
        </authorList>
    </citation>
    <scope>NUCLEOTIDE SEQUENCE</scope>
    <source>
        <strain evidence="6">Derf</strain>
        <tissue evidence="6">Whole organism</tissue>
    </source>
</reference>
<gene>
    <name evidence="6" type="primary">B3GAT1</name>
    <name evidence="6" type="ORF">DERF_007208</name>
    <name evidence="5" type="ORF">HUG17_1662</name>
</gene>
<dbReference type="Proteomes" id="UP000828236">
    <property type="component" value="Unassembled WGS sequence"/>
</dbReference>
<evidence type="ECO:0000256" key="2">
    <source>
        <dbReference type="ARBA" id="ARBA00022553"/>
    </source>
</evidence>
<protein>
    <submittedName>
        <fullName evidence="6">Galactosylgalactosylxylosylprotein 3-beta-glucuronosyltransferase 1</fullName>
    </submittedName>
</protein>
<dbReference type="OrthoDB" id="6516210at2759"/>
<dbReference type="GO" id="GO:0005634">
    <property type="term" value="C:nucleus"/>
    <property type="evidence" value="ECO:0007669"/>
    <property type="project" value="UniProtKB-SubCell"/>
</dbReference>
<feature type="region of interest" description="Disordered" evidence="4">
    <location>
        <begin position="410"/>
        <end position="435"/>
    </location>
</feature>
<name>A0A922HZX1_DERFA</name>
<feature type="compositionally biased region" description="Basic and acidic residues" evidence="4">
    <location>
        <begin position="125"/>
        <end position="138"/>
    </location>
</feature>
<evidence type="ECO:0000313" key="7">
    <source>
        <dbReference type="Proteomes" id="UP000790347"/>
    </source>
</evidence>
<keyword evidence="2" id="KW-0597">Phosphoprotein</keyword>
<organism evidence="6 7">
    <name type="scientific">Dermatophagoides farinae</name>
    <name type="common">American house dust mite</name>
    <dbReference type="NCBI Taxonomy" id="6954"/>
    <lineage>
        <taxon>Eukaryota</taxon>
        <taxon>Metazoa</taxon>
        <taxon>Ecdysozoa</taxon>
        <taxon>Arthropoda</taxon>
        <taxon>Chelicerata</taxon>
        <taxon>Arachnida</taxon>
        <taxon>Acari</taxon>
        <taxon>Acariformes</taxon>
        <taxon>Sarcoptiformes</taxon>
        <taxon>Astigmata</taxon>
        <taxon>Psoroptidia</taxon>
        <taxon>Analgoidea</taxon>
        <taxon>Pyroglyphidae</taxon>
        <taxon>Dermatophagoidinae</taxon>
        <taxon>Dermatophagoides</taxon>
    </lineage>
</organism>
<dbReference type="EMBL" id="ASGP02000003">
    <property type="protein sequence ID" value="KAH9516472.1"/>
    <property type="molecule type" value="Genomic_DNA"/>
</dbReference>
<reference evidence="6" key="4">
    <citation type="journal article" date="2022" name="Res Sq">
        <title>Comparative Genomics Reveals Insights into the Divergent Evolution of Astigmatic Mites and Household Pest Adaptations.</title>
        <authorList>
            <person name="Xiong Q."/>
            <person name="Wan A.T.-Y."/>
            <person name="Liu X.-Y."/>
            <person name="Fung C.S.-H."/>
            <person name="Xiao X."/>
            <person name="Malainual N."/>
            <person name="Hou J."/>
            <person name="Wang L."/>
            <person name="Wang M."/>
            <person name="Yang K."/>
            <person name="Cui Y."/>
            <person name="Leung E."/>
            <person name="Nong W."/>
            <person name="Shin S.-K."/>
            <person name="Au S."/>
            <person name="Jeong K.Y."/>
            <person name="Chew F.T."/>
            <person name="Hui J."/>
            <person name="Leung T.F."/>
            <person name="Tungtrongchitr A."/>
            <person name="Zhong N."/>
            <person name="Liu Z."/>
            <person name="Tsui S."/>
        </authorList>
    </citation>
    <scope>NUCLEOTIDE SEQUENCE</scope>
    <source>
        <strain evidence="6">Derf</strain>
        <tissue evidence="6">Whole organism</tissue>
    </source>
</reference>
<evidence type="ECO:0000256" key="3">
    <source>
        <dbReference type="ARBA" id="ARBA00023242"/>
    </source>
</evidence>
<dbReference type="EMBL" id="SDOV01000001">
    <property type="protein sequence ID" value="KAH7646124.1"/>
    <property type="molecule type" value="Genomic_DNA"/>
</dbReference>
<feature type="compositionally biased region" description="Polar residues" evidence="4">
    <location>
        <begin position="415"/>
        <end position="425"/>
    </location>
</feature>
<dbReference type="PANTHER" id="PTHR14396:SF10">
    <property type="entry name" value="CLASPIN"/>
    <property type="match status" value="1"/>
</dbReference>
<evidence type="ECO:0000256" key="1">
    <source>
        <dbReference type="ARBA" id="ARBA00004123"/>
    </source>
</evidence>
<evidence type="ECO:0000313" key="6">
    <source>
        <dbReference type="EMBL" id="KAH9516472.1"/>
    </source>
</evidence>
<reference evidence="5" key="2">
    <citation type="submission" date="2020-06" db="EMBL/GenBank/DDBJ databases">
        <authorList>
            <person name="Ji K."/>
            <person name="Li J."/>
        </authorList>
    </citation>
    <scope>NUCLEOTIDE SEQUENCE</scope>
    <source>
        <strain evidence="5">JKM2019</strain>
        <tissue evidence="5">Whole body</tissue>
    </source>
</reference>
<dbReference type="GO" id="GO:0033314">
    <property type="term" value="P:mitotic DNA replication checkpoint signaling"/>
    <property type="evidence" value="ECO:0007669"/>
    <property type="project" value="TreeGrafter"/>
</dbReference>
<dbReference type="Proteomes" id="UP000790347">
    <property type="component" value="Unassembled WGS sequence"/>
</dbReference>
<feature type="region of interest" description="Disordered" evidence="4">
    <location>
        <begin position="202"/>
        <end position="222"/>
    </location>
</feature>
<keyword evidence="3" id="KW-0539">Nucleus</keyword>
<dbReference type="GO" id="GO:0007095">
    <property type="term" value="P:mitotic G2 DNA damage checkpoint signaling"/>
    <property type="evidence" value="ECO:0007669"/>
    <property type="project" value="TreeGrafter"/>
</dbReference>
<feature type="region of interest" description="Disordered" evidence="4">
    <location>
        <begin position="106"/>
        <end position="181"/>
    </location>
</feature>
<dbReference type="InterPro" id="IPR024146">
    <property type="entry name" value="Claspin"/>
</dbReference>
<dbReference type="AlphaFoldDB" id="A0A922HZX1"/>
<evidence type="ECO:0000256" key="4">
    <source>
        <dbReference type="SAM" id="MobiDB-lite"/>
    </source>
</evidence>
<reference evidence="5" key="3">
    <citation type="journal article" date="2021" name="World Allergy Organ. J.">
        <title>Chromosome-level assembly of Dermatophagoides farinae genome and transcriptome reveals two novel allergens Der f 37 and Der f 39.</title>
        <authorList>
            <person name="Chen J."/>
            <person name="Cai Z."/>
            <person name="Fan D."/>
            <person name="Hu J."/>
            <person name="Hou Y."/>
            <person name="He Y."/>
            <person name="Zhang Z."/>
            <person name="Zhao Z."/>
            <person name="Gao P."/>
            <person name="Hu W."/>
            <person name="Sun J."/>
            <person name="Li J."/>
            <person name="Ji K."/>
        </authorList>
    </citation>
    <scope>NUCLEOTIDE SEQUENCE</scope>
    <source>
        <strain evidence="5">JKM2019</strain>
    </source>
</reference>